<name>A0ABN9URN9_9DINO</name>
<organism evidence="1 2">
    <name type="scientific">Prorocentrum cordatum</name>
    <dbReference type="NCBI Taxonomy" id="2364126"/>
    <lineage>
        <taxon>Eukaryota</taxon>
        <taxon>Sar</taxon>
        <taxon>Alveolata</taxon>
        <taxon>Dinophyceae</taxon>
        <taxon>Prorocentrales</taxon>
        <taxon>Prorocentraceae</taxon>
        <taxon>Prorocentrum</taxon>
    </lineage>
</organism>
<evidence type="ECO:0000313" key="2">
    <source>
        <dbReference type="Proteomes" id="UP001189429"/>
    </source>
</evidence>
<accession>A0ABN9URN9</accession>
<gene>
    <name evidence="1" type="ORF">PCOR1329_LOCUS50586</name>
</gene>
<comment type="caution">
    <text evidence="1">The sequence shown here is derived from an EMBL/GenBank/DDBJ whole genome shotgun (WGS) entry which is preliminary data.</text>
</comment>
<reference evidence="1" key="1">
    <citation type="submission" date="2023-10" db="EMBL/GenBank/DDBJ databases">
        <authorList>
            <person name="Chen Y."/>
            <person name="Shah S."/>
            <person name="Dougan E. K."/>
            <person name="Thang M."/>
            <person name="Chan C."/>
        </authorList>
    </citation>
    <scope>NUCLEOTIDE SEQUENCE [LARGE SCALE GENOMIC DNA]</scope>
</reference>
<protein>
    <recommendedName>
        <fullName evidence="3">RanBP2-type domain-containing protein</fullName>
    </recommendedName>
</protein>
<sequence>MQQLVVHIGACFLSEQLGFQLGKFCKGLHAAFPTVRIVVCADGRIWCPWPRGEAHQPSVLMERARNRKTIEDAKKEKDEKKQFENYLQQELEQLASWKELQTKIEEMDIRNLSGISMEAEDPLATPAPLKVHQQSADCGEKNCEEGKYHKTGPKRKYSKEETLDEVDGRNMTEVDKPKKRTPWVPSPQFRYNTKHYVKIWRCKCAAANFGFRKECYWCGMTPPPETVALQRKQLEEMVSCPWDSEDYPTDMKDMVATGDGTMVSDIVSDTAVSGDIEVYHIGEAVRTDIDKVGHFSSESQSASLMSLAPPMSQQQFEKMASNIIALVDTDSSEAMRQMKALAAMCDSPLAESLGT</sequence>
<evidence type="ECO:0000313" key="1">
    <source>
        <dbReference type="EMBL" id="CAK0862079.1"/>
    </source>
</evidence>
<dbReference type="EMBL" id="CAUYUJ010016124">
    <property type="protein sequence ID" value="CAK0862079.1"/>
    <property type="molecule type" value="Genomic_DNA"/>
</dbReference>
<keyword evidence="2" id="KW-1185">Reference proteome</keyword>
<proteinExistence type="predicted"/>
<dbReference type="Proteomes" id="UP001189429">
    <property type="component" value="Unassembled WGS sequence"/>
</dbReference>
<evidence type="ECO:0008006" key="3">
    <source>
        <dbReference type="Google" id="ProtNLM"/>
    </source>
</evidence>